<evidence type="ECO:0000313" key="2">
    <source>
        <dbReference type="EMBL" id="CDX44187.1"/>
    </source>
</evidence>
<sequence>MSLVALCPDGRGVGMVIDGQPAKAKRWEDPRGRQLPKGRPEVPAAHFRPLSIREEGTLHPVRPRRGAGKKAPLVCHVGQSLALHD</sequence>
<name>A0A090FR36_MESPL</name>
<feature type="region of interest" description="Disordered" evidence="1">
    <location>
        <begin position="15"/>
        <end position="43"/>
    </location>
</feature>
<dbReference type="EMBL" id="CCNB01000043">
    <property type="protein sequence ID" value="CDX44187.1"/>
    <property type="molecule type" value="Genomic_DNA"/>
</dbReference>
<protein>
    <submittedName>
        <fullName evidence="2">Uncharacterized protein</fullName>
    </submittedName>
</protein>
<organism evidence="2 3">
    <name type="scientific">Mesorhizobium plurifarium</name>
    <dbReference type="NCBI Taxonomy" id="69974"/>
    <lineage>
        <taxon>Bacteria</taxon>
        <taxon>Pseudomonadati</taxon>
        <taxon>Pseudomonadota</taxon>
        <taxon>Alphaproteobacteria</taxon>
        <taxon>Hyphomicrobiales</taxon>
        <taxon>Phyllobacteriaceae</taxon>
        <taxon>Mesorhizobium</taxon>
    </lineage>
</organism>
<proteinExistence type="predicted"/>
<dbReference type="Proteomes" id="UP000046373">
    <property type="component" value="Unassembled WGS sequence"/>
</dbReference>
<reference evidence="2 3" key="1">
    <citation type="submission" date="2014-08" db="EMBL/GenBank/DDBJ databases">
        <authorList>
            <person name="Moulin Lionel"/>
        </authorList>
    </citation>
    <scope>NUCLEOTIDE SEQUENCE [LARGE SCALE GENOMIC DNA]</scope>
</reference>
<evidence type="ECO:0000256" key="1">
    <source>
        <dbReference type="SAM" id="MobiDB-lite"/>
    </source>
</evidence>
<accession>A0A090FR36</accession>
<evidence type="ECO:0000313" key="3">
    <source>
        <dbReference type="Proteomes" id="UP000046373"/>
    </source>
</evidence>
<dbReference type="AlphaFoldDB" id="A0A090FR36"/>
<gene>
    <name evidence="2" type="ORF">MPLDJ20_60516</name>
</gene>